<dbReference type="SUPFAM" id="SSF46955">
    <property type="entry name" value="Putative DNA-binding domain"/>
    <property type="match status" value="1"/>
</dbReference>
<protein>
    <submittedName>
        <fullName evidence="3">Cd(Ii)/pb(Ii)-responsive transcriptional regulator</fullName>
    </submittedName>
</protein>
<dbReference type="KEGG" id="cnan:A2G96_11700"/>
<dbReference type="Pfam" id="PF13411">
    <property type="entry name" value="MerR_1"/>
    <property type="match status" value="1"/>
</dbReference>
<dbReference type="RefSeq" id="WP_053821795.1">
    <property type="nucleotide sequence ID" value="NZ_CP014844.1"/>
</dbReference>
<dbReference type="GO" id="GO:0046872">
    <property type="term" value="F:metal ion binding"/>
    <property type="evidence" value="ECO:0007669"/>
    <property type="project" value="InterPro"/>
</dbReference>
<dbReference type="CDD" id="cd04784">
    <property type="entry name" value="HTH_CadR-PbrR"/>
    <property type="match status" value="1"/>
</dbReference>
<dbReference type="GO" id="GO:0003700">
    <property type="term" value="F:DNA-binding transcription factor activity"/>
    <property type="evidence" value="ECO:0007669"/>
    <property type="project" value="InterPro"/>
</dbReference>
<dbReference type="EMBL" id="CP014844">
    <property type="protein sequence ID" value="AMR78350.1"/>
    <property type="molecule type" value="Genomic_DNA"/>
</dbReference>
<dbReference type="AlphaFoldDB" id="A0A142JJT8"/>
<evidence type="ECO:0000259" key="2">
    <source>
        <dbReference type="PROSITE" id="PS50937"/>
    </source>
</evidence>
<evidence type="ECO:0000313" key="3">
    <source>
        <dbReference type="EMBL" id="AMR78350.1"/>
    </source>
</evidence>
<dbReference type="GO" id="GO:0003677">
    <property type="term" value="F:DNA binding"/>
    <property type="evidence" value="ECO:0007669"/>
    <property type="project" value="UniProtKB-KW"/>
</dbReference>
<dbReference type="PRINTS" id="PR00040">
    <property type="entry name" value="HTHMERR"/>
</dbReference>
<organism evidence="3 4">
    <name type="scientific">Cupriavidus nantongensis</name>
    <dbReference type="NCBI Taxonomy" id="1796606"/>
    <lineage>
        <taxon>Bacteria</taxon>
        <taxon>Pseudomonadati</taxon>
        <taxon>Pseudomonadota</taxon>
        <taxon>Betaproteobacteria</taxon>
        <taxon>Burkholderiales</taxon>
        <taxon>Burkholderiaceae</taxon>
        <taxon>Cupriavidus</taxon>
    </lineage>
</organism>
<dbReference type="InterPro" id="IPR000551">
    <property type="entry name" value="MerR-type_HTH_dom"/>
</dbReference>
<dbReference type="SMART" id="SM00422">
    <property type="entry name" value="HTH_MERR"/>
    <property type="match status" value="1"/>
</dbReference>
<dbReference type="STRING" id="1796606.A2G96_11700"/>
<dbReference type="InterPro" id="IPR011791">
    <property type="entry name" value="CadR-PbrR"/>
</dbReference>
<name>A0A142JJT8_9BURK</name>
<accession>A0A142JJT8</accession>
<evidence type="ECO:0000313" key="4">
    <source>
        <dbReference type="Proteomes" id="UP000075238"/>
    </source>
</evidence>
<dbReference type="GO" id="GO:0045893">
    <property type="term" value="P:positive regulation of DNA-templated transcription"/>
    <property type="evidence" value="ECO:0007669"/>
    <property type="project" value="InterPro"/>
</dbReference>
<reference evidence="3 4" key="1">
    <citation type="submission" date="2016-03" db="EMBL/GenBank/DDBJ databases">
        <title>Complete genome sequence of a novel chlorpyrifos degrading bacterium, Cupriavidus nantongensis sp. X1.</title>
        <authorList>
            <person name="Fang L."/>
        </authorList>
    </citation>
    <scope>NUCLEOTIDE SEQUENCE [LARGE SCALE GENOMIC DNA]</scope>
    <source>
        <strain evidence="3 4">X1</strain>
    </source>
</reference>
<dbReference type="InterPro" id="IPR009061">
    <property type="entry name" value="DNA-bd_dom_put_sf"/>
</dbReference>
<proteinExistence type="predicted"/>
<dbReference type="InterPro" id="IPR047057">
    <property type="entry name" value="MerR_fam"/>
</dbReference>
<keyword evidence="1" id="KW-0238">DNA-binding</keyword>
<dbReference type="GeneID" id="70691432"/>
<dbReference type="OrthoDB" id="9808480at2"/>
<dbReference type="PANTHER" id="PTHR30204">
    <property type="entry name" value="REDOX-CYCLING DRUG-SENSING TRANSCRIPTIONAL ACTIVATOR SOXR"/>
    <property type="match status" value="1"/>
</dbReference>
<gene>
    <name evidence="3" type="ORF">A2G96_11700</name>
</gene>
<dbReference type="Gene3D" id="1.10.1660.10">
    <property type="match status" value="1"/>
</dbReference>
<dbReference type="NCBIfam" id="TIGR02047">
    <property type="entry name" value="CadR-PbrR"/>
    <property type="match status" value="1"/>
</dbReference>
<keyword evidence="4" id="KW-1185">Reference proteome</keyword>
<feature type="domain" description="HTH merR-type" evidence="2">
    <location>
        <begin position="1"/>
        <end position="69"/>
    </location>
</feature>
<dbReference type="PROSITE" id="PS50937">
    <property type="entry name" value="HTH_MERR_2"/>
    <property type="match status" value="1"/>
</dbReference>
<dbReference type="PANTHER" id="PTHR30204:SF92">
    <property type="entry name" value="HTH-TYPE TRANSCRIPTIONAL REGULATOR ZNTR"/>
    <property type="match status" value="1"/>
</dbReference>
<evidence type="ECO:0000256" key="1">
    <source>
        <dbReference type="ARBA" id="ARBA00023125"/>
    </source>
</evidence>
<sequence length="141" mass="15983">MKIGKLAQTAGTTVETIRFYEHEGLLPAPARSSGNYRLYASQHLERLAFIRHCRSLDMTLNEIRSLLRLKDAPHEDCGEVNVLLEGHIRHVARRIQELMALERDLKQLRSQCGLSREAKDCGILEGLTKTAHQTPQLLGEE</sequence>
<dbReference type="Proteomes" id="UP000075238">
    <property type="component" value="Chromosome 1"/>
</dbReference>